<accession>A0AA50KEF3</accession>
<feature type="domain" description="Pilus assembly protein E-set like" evidence="4">
    <location>
        <begin position="266"/>
        <end position="333"/>
    </location>
</feature>
<reference evidence="5" key="1">
    <citation type="submission" date="2023-08" db="EMBL/GenBank/DDBJ databases">
        <title>Complete genome sequence of Shewanella oncorhynchi Z-P2, a siderophore putrebactin-producing bacterium.</title>
        <authorList>
            <person name="Zhang Y."/>
        </authorList>
    </citation>
    <scope>NUCLEOTIDE SEQUENCE</scope>
    <source>
        <strain evidence="5">Z-P2</strain>
    </source>
</reference>
<evidence type="ECO:0000256" key="2">
    <source>
        <dbReference type="SAM" id="SignalP"/>
    </source>
</evidence>
<evidence type="ECO:0000313" key="5">
    <source>
        <dbReference type="EMBL" id="WMB73338.1"/>
    </source>
</evidence>
<dbReference type="AlphaFoldDB" id="A0AA50KEF3"/>
<dbReference type="Pfam" id="PF16967">
    <property type="entry name" value="TcfC"/>
    <property type="match status" value="1"/>
</dbReference>
<dbReference type="Proteomes" id="UP001236800">
    <property type="component" value="Chromosome"/>
</dbReference>
<organism evidence="5">
    <name type="scientific">Shewanella oncorhynchi</name>
    <dbReference type="NCBI Taxonomy" id="2726434"/>
    <lineage>
        <taxon>Bacteria</taxon>
        <taxon>Pseudomonadati</taxon>
        <taxon>Pseudomonadota</taxon>
        <taxon>Gammaproteobacteria</taxon>
        <taxon>Alteromonadales</taxon>
        <taxon>Shewanellaceae</taxon>
        <taxon>Shewanella</taxon>
    </lineage>
</organism>
<name>A0AA50KEF3_9GAMM</name>
<keyword evidence="1 2" id="KW-0732">Signal</keyword>
<dbReference type="RefSeq" id="WP_306684253.1">
    <property type="nucleotide sequence ID" value="NZ_CP132914.1"/>
</dbReference>
<feature type="chain" id="PRO_5041316151" evidence="2">
    <location>
        <begin position="22"/>
        <end position="822"/>
    </location>
</feature>
<evidence type="ECO:0000259" key="3">
    <source>
        <dbReference type="Pfam" id="PF15976"/>
    </source>
</evidence>
<dbReference type="InterPro" id="IPR032636">
    <property type="entry name" value="Pilus_assem_E-set-like_dom"/>
</dbReference>
<gene>
    <name evidence="5" type="ORF">RA178_01555</name>
</gene>
<dbReference type="Pfam" id="PF15976">
    <property type="entry name" value="CooC_C"/>
    <property type="match status" value="1"/>
</dbReference>
<evidence type="ECO:0000256" key="1">
    <source>
        <dbReference type="ARBA" id="ARBA00022729"/>
    </source>
</evidence>
<dbReference type="EMBL" id="CP132914">
    <property type="protein sequence ID" value="WMB73338.1"/>
    <property type="molecule type" value="Genomic_DNA"/>
</dbReference>
<feature type="domain" description="Pilus assembly protein C-terminal" evidence="3">
    <location>
        <begin position="712"/>
        <end position="807"/>
    </location>
</feature>
<protein>
    <submittedName>
        <fullName evidence="5">CS1-pili formation C-terminal domain-containing protein</fullName>
    </submittedName>
</protein>
<evidence type="ECO:0000259" key="4">
    <source>
        <dbReference type="Pfam" id="PF16967"/>
    </source>
</evidence>
<proteinExistence type="predicted"/>
<dbReference type="InterPro" id="IPR031917">
    <property type="entry name" value="Pilus_assem_C"/>
</dbReference>
<feature type="signal peptide" evidence="2">
    <location>
        <begin position="1"/>
        <end position="21"/>
    </location>
</feature>
<sequence length="822" mass="90998">MSSLILTILIATLIFSSCSLANNTPSDSLKLLKQYQDLPDGFSEHFFNAPLTVRITIDNKLLGEGEIVLGLDTSVQLLKLIDVSESDLDERQQQLWVTQLNQKHKLGLCPKGCQGGILAIEYNLENSQLSILTANIEKQPSSSHYYALPEQGSYGALFRQQLNWSQSNESDYAGRYNLQAQASLGQWTTLLEGEVTQNNEETLNSTIQQLYTERQNEGRFYRLGYFSPYAQGLIRQPIIYSGSSQAVMGVMLGDSNQLLVDQAYASATPIYVTPNRAGVVEIYQNGQLINSQQINAGLQAIDTKVLPSGIYEVEIRILEDGQVTERRREIINKPIQWQNTEEPFRVNLFAGEKLQEITNWDDESRRGLSTGALANYLLTPAIILGAAAQFMDKGWHYSISADWDWNQQLRFFGNWVMNEQQGSDFDLQAVYSYRQGSFVLSHQQQLSQSQSSDITNSNPKKTSASLQHNLGRGHSISAYLSHQSEQGQGIDLGWQYNGKLWGRQMSWSLNAFDRPGSINTSGQRDQGGALYFSMNLGDQTRRMGGGLGSRTSRSGGQEQHAYVDYQQQLDWRGIETIGMGLNTDSYGVGATANSRFSNNIVSGDAYAQSSSYNSSITGGINLDSMVALGQQGELSISGQSQNHDAGMIIDVMADTPDILLQAEDEHGGSVTLKPGRNLVPVTAYRSGSVQLAIQDFDDTPSVIQPSVLHYHLNKGGVSYQQIRVMKTVTVIGRLVNQQGLPLKGALIANHAGRSLSEADGFFAVEMSEHHPSLQVEYQGIQECNLELDLHRVKREQNLLLLGNITCNAQTWAQQTLTENLAK</sequence>
<dbReference type="GeneID" id="301337830"/>
<dbReference type="KEGG" id="sog:RA178_01555"/>